<keyword evidence="2" id="KW-1185">Reference proteome</keyword>
<dbReference type="Proteomes" id="UP000183832">
    <property type="component" value="Unassembled WGS sequence"/>
</dbReference>
<gene>
    <name evidence="1" type="ORF">CLUMA_CG006149</name>
</gene>
<evidence type="ECO:0000313" key="2">
    <source>
        <dbReference type="Proteomes" id="UP000183832"/>
    </source>
</evidence>
<name>A0A1J1I2I9_9DIPT</name>
<reference evidence="1 2" key="1">
    <citation type="submission" date="2015-04" db="EMBL/GenBank/DDBJ databases">
        <authorList>
            <person name="Syromyatnikov M.Y."/>
            <person name="Popov V.N."/>
        </authorList>
    </citation>
    <scope>NUCLEOTIDE SEQUENCE [LARGE SCALE GENOMIC DNA]</scope>
</reference>
<proteinExistence type="predicted"/>
<dbReference type="AlphaFoldDB" id="A0A1J1I2I9"/>
<organism evidence="1 2">
    <name type="scientific">Clunio marinus</name>
    <dbReference type="NCBI Taxonomy" id="568069"/>
    <lineage>
        <taxon>Eukaryota</taxon>
        <taxon>Metazoa</taxon>
        <taxon>Ecdysozoa</taxon>
        <taxon>Arthropoda</taxon>
        <taxon>Hexapoda</taxon>
        <taxon>Insecta</taxon>
        <taxon>Pterygota</taxon>
        <taxon>Neoptera</taxon>
        <taxon>Endopterygota</taxon>
        <taxon>Diptera</taxon>
        <taxon>Nematocera</taxon>
        <taxon>Chironomoidea</taxon>
        <taxon>Chironomidae</taxon>
        <taxon>Clunio</taxon>
    </lineage>
</organism>
<evidence type="ECO:0000313" key="1">
    <source>
        <dbReference type="EMBL" id="CRK92593.1"/>
    </source>
</evidence>
<protein>
    <submittedName>
        <fullName evidence="1">CLUMA_CG006149, isoform A</fullName>
    </submittedName>
</protein>
<sequence length="121" mass="14113">MIPNEFQIITKHRGCNRSAGSRPEVATSLNSLQLHNPRTKVSNKKNNLCDDRLLMDERMKEMKDDPMMIRWMFVGVAKFEAINSSDSRQWTFHAAFDIKEALRVVRQSNADEMMKIISNIW</sequence>
<dbReference type="EMBL" id="CVRI01000032">
    <property type="protein sequence ID" value="CRK92593.1"/>
    <property type="molecule type" value="Genomic_DNA"/>
</dbReference>
<accession>A0A1J1I2I9</accession>